<feature type="domain" description="Transposase IS116/IS110/IS902 C-terminal" evidence="2">
    <location>
        <begin position="32"/>
        <end position="64"/>
    </location>
</feature>
<dbReference type="GO" id="GO:0003677">
    <property type="term" value="F:DNA binding"/>
    <property type="evidence" value="ECO:0007669"/>
    <property type="project" value="InterPro"/>
</dbReference>
<keyword evidence="4" id="KW-1185">Reference proteome</keyword>
<dbReference type="Pfam" id="PF02371">
    <property type="entry name" value="Transposase_20"/>
    <property type="match status" value="1"/>
</dbReference>
<organism evidence="3 4">
    <name type="scientific">Planotetraspora thailandica</name>
    <dbReference type="NCBI Taxonomy" id="487172"/>
    <lineage>
        <taxon>Bacteria</taxon>
        <taxon>Bacillati</taxon>
        <taxon>Actinomycetota</taxon>
        <taxon>Actinomycetes</taxon>
        <taxon>Streptosporangiales</taxon>
        <taxon>Streptosporangiaceae</taxon>
        <taxon>Planotetraspora</taxon>
    </lineage>
</organism>
<dbReference type="InterPro" id="IPR003346">
    <property type="entry name" value="Transposase_20"/>
</dbReference>
<dbReference type="Proteomes" id="UP000605992">
    <property type="component" value="Unassembled WGS sequence"/>
</dbReference>
<dbReference type="GO" id="GO:0004803">
    <property type="term" value="F:transposase activity"/>
    <property type="evidence" value="ECO:0007669"/>
    <property type="project" value="InterPro"/>
</dbReference>
<dbReference type="RefSeq" id="WP_203946246.1">
    <property type="nucleotide sequence ID" value="NZ_BOOR01000032.1"/>
</dbReference>
<comment type="caution">
    <text evidence="3">The sequence shown here is derived from an EMBL/GenBank/DDBJ whole genome shotgun (WGS) entry which is preliminary data.</text>
</comment>
<name>A0A8J3V8N8_9ACTN</name>
<reference evidence="3" key="1">
    <citation type="submission" date="2021-01" db="EMBL/GenBank/DDBJ databases">
        <title>Whole genome shotgun sequence of Planotetraspora thailandica NBRC 104271.</title>
        <authorList>
            <person name="Komaki H."/>
            <person name="Tamura T."/>
        </authorList>
    </citation>
    <scope>NUCLEOTIDE SEQUENCE</scope>
    <source>
        <strain evidence="3">NBRC 104271</strain>
    </source>
</reference>
<evidence type="ECO:0000313" key="4">
    <source>
        <dbReference type="Proteomes" id="UP000605992"/>
    </source>
</evidence>
<evidence type="ECO:0000313" key="3">
    <source>
        <dbReference type="EMBL" id="GII56069.1"/>
    </source>
</evidence>
<proteinExistence type="predicted"/>
<sequence>MTRSTPYAYLMGKMVARLEAIEEVIAPLADVAERLDKIPGIGPISAHTITAEIGLDMSHFPTACSRGNRRPLVLLVQVHADHQAFRHVGPTPAELPRSHSRCHRKSELKDKVA</sequence>
<dbReference type="AlphaFoldDB" id="A0A8J3V8N8"/>
<dbReference type="GO" id="GO:0006313">
    <property type="term" value="P:DNA transposition"/>
    <property type="evidence" value="ECO:0007669"/>
    <property type="project" value="InterPro"/>
</dbReference>
<gene>
    <name evidence="3" type="ORF">Pth03_44580</name>
</gene>
<protein>
    <recommendedName>
        <fullName evidence="2">Transposase IS116/IS110/IS902 C-terminal domain-containing protein</fullName>
    </recommendedName>
</protein>
<evidence type="ECO:0000259" key="2">
    <source>
        <dbReference type="Pfam" id="PF02371"/>
    </source>
</evidence>
<evidence type="ECO:0000256" key="1">
    <source>
        <dbReference type="SAM" id="MobiDB-lite"/>
    </source>
</evidence>
<feature type="region of interest" description="Disordered" evidence="1">
    <location>
        <begin position="87"/>
        <end position="113"/>
    </location>
</feature>
<dbReference type="EMBL" id="BOOR01000032">
    <property type="protein sequence ID" value="GII56069.1"/>
    <property type="molecule type" value="Genomic_DNA"/>
</dbReference>
<accession>A0A8J3V8N8</accession>